<keyword evidence="2" id="KW-0378">Hydrolase</keyword>
<dbReference type="GO" id="GO:0004519">
    <property type="term" value="F:endonuclease activity"/>
    <property type="evidence" value="ECO:0007669"/>
    <property type="project" value="UniProtKB-KW"/>
</dbReference>
<reference evidence="3" key="1">
    <citation type="journal article" date="2019" name="Int. J. Syst. Evol. Microbiol.">
        <title>The Global Catalogue of Microorganisms (GCM) 10K type strain sequencing project: providing services to taxonomists for standard genome sequencing and annotation.</title>
        <authorList>
            <consortium name="The Broad Institute Genomics Platform"/>
            <consortium name="The Broad Institute Genome Sequencing Center for Infectious Disease"/>
            <person name="Wu L."/>
            <person name="Ma J."/>
        </authorList>
    </citation>
    <scope>NUCLEOTIDE SEQUENCE [LARGE SCALE GENOMIC DNA]</scope>
    <source>
        <strain evidence="3">JCM 17068</strain>
    </source>
</reference>
<keyword evidence="2" id="KW-0540">Nuclease</keyword>
<dbReference type="RefSeq" id="WP_345094121.1">
    <property type="nucleotide sequence ID" value="NZ_BAABCS010000018.1"/>
</dbReference>
<gene>
    <name evidence="2" type="ORF">GCM10022388_19920</name>
</gene>
<proteinExistence type="predicted"/>
<feature type="domain" description="HNH nuclease" evidence="1">
    <location>
        <begin position="235"/>
        <end position="284"/>
    </location>
</feature>
<comment type="caution">
    <text evidence="2">The sequence shown here is derived from an EMBL/GenBank/DDBJ whole genome shotgun (WGS) entry which is preliminary data.</text>
</comment>
<dbReference type="Pfam" id="PF13395">
    <property type="entry name" value="HNH_4"/>
    <property type="match status" value="1"/>
</dbReference>
<organism evidence="2 3">
    <name type="scientific">Flavobacterium chungnamense</name>
    <dbReference type="NCBI Taxonomy" id="706182"/>
    <lineage>
        <taxon>Bacteria</taxon>
        <taxon>Pseudomonadati</taxon>
        <taxon>Bacteroidota</taxon>
        <taxon>Flavobacteriia</taxon>
        <taxon>Flavobacteriales</taxon>
        <taxon>Flavobacteriaceae</taxon>
        <taxon>Flavobacterium</taxon>
    </lineage>
</organism>
<evidence type="ECO:0000313" key="3">
    <source>
        <dbReference type="Proteomes" id="UP001500426"/>
    </source>
</evidence>
<evidence type="ECO:0000313" key="2">
    <source>
        <dbReference type="EMBL" id="GAA4053463.1"/>
    </source>
</evidence>
<sequence length="355" mass="41838">MNLPYSNNLPINKLASAFGSTSATYKFYWLIAIIELVEEGNVEIPKRKIFSRMISNSWYTINYFHISFGKQDNLQIAVERILNLENLTIDEKKSKLDLCLENSNNKETINQLFHFDKNVPHWFLSPWFPKINNETDNQQKSRIYSDSQSFVNDSLYALHKDFISINLNWTSYLKSNAKVLKDFCYWNLALFLQTRNPNIPDIPNKLIKPAIRNGLTKQTNEYWKLVFKELGSINCIFTDTKLYFDEKNYALDHFVPHAFVSHDLVWNLLPIEKIFNLSKSDKLPIFEKYFDKFFDLQKVAFEINKHHNSKSKHMDEFLTIFPDLNNFEKDKFSNTIQPLITIASNNGFVFMNECN</sequence>
<keyword evidence="3" id="KW-1185">Reference proteome</keyword>
<dbReference type="EMBL" id="BAABCS010000018">
    <property type="protein sequence ID" value="GAA4053463.1"/>
    <property type="molecule type" value="Genomic_DNA"/>
</dbReference>
<dbReference type="InterPro" id="IPR003615">
    <property type="entry name" value="HNH_nuc"/>
</dbReference>
<dbReference type="Proteomes" id="UP001500426">
    <property type="component" value="Unassembled WGS sequence"/>
</dbReference>
<protein>
    <submittedName>
        <fullName evidence="2">HNH endonuclease domain-containing protein</fullName>
    </submittedName>
</protein>
<accession>A0ABP7UUP7</accession>
<evidence type="ECO:0000259" key="1">
    <source>
        <dbReference type="Pfam" id="PF13395"/>
    </source>
</evidence>
<keyword evidence="2" id="KW-0255">Endonuclease</keyword>
<name>A0ABP7UUP7_9FLAO</name>